<dbReference type="RefSeq" id="WP_173138861.1">
    <property type="nucleotide sequence ID" value="NZ_CBCSGW010000070.1"/>
</dbReference>
<dbReference type="Gene3D" id="3.40.50.1400">
    <property type="match status" value="2"/>
</dbReference>
<name>A0ABX2FD14_9PSEU</name>
<dbReference type="Pfam" id="PF01903">
    <property type="entry name" value="CbiX"/>
    <property type="match status" value="1"/>
</dbReference>
<dbReference type="CDD" id="cd03416">
    <property type="entry name" value="CbiX_SirB_N"/>
    <property type="match status" value="1"/>
</dbReference>
<keyword evidence="2" id="KW-0456">Lyase</keyword>
<dbReference type="SUPFAM" id="SSF53800">
    <property type="entry name" value="Chelatase"/>
    <property type="match status" value="1"/>
</dbReference>
<dbReference type="EMBL" id="JAAATY010000024">
    <property type="protein sequence ID" value="NRN69093.1"/>
    <property type="molecule type" value="Genomic_DNA"/>
</dbReference>
<dbReference type="Proteomes" id="UP000763557">
    <property type="component" value="Unassembled WGS sequence"/>
</dbReference>
<evidence type="ECO:0000313" key="3">
    <source>
        <dbReference type="EMBL" id="NRN69093.1"/>
    </source>
</evidence>
<keyword evidence="4" id="KW-1185">Reference proteome</keyword>
<evidence type="ECO:0000313" key="4">
    <source>
        <dbReference type="Proteomes" id="UP000763557"/>
    </source>
</evidence>
<accession>A0ABX2FD14</accession>
<comment type="caution">
    <text evidence="3">The sequence shown here is derived from an EMBL/GenBank/DDBJ whole genome shotgun (WGS) entry which is preliminary data.</text>
</comment>
<gene>
    <name evidence="3" type="ORF">GC106_63490</name>
</gene>
<dbReference type="PANTHER" id="PTHR33542">
    <property type="entry name" value="SIROHYDROCHLORIN FERROCHELATASE, CHLOROPLASTIC"/>
    <property type="match status" value="1"/>
</dbReference>
<keyword evidence="1" id="KW-0479">Metal-binding</keyword>
<evidence type="ECO:0000256" key="1">
    <source>
        <dbReference type="ARBA" id="ARBA00022723"/>
    </source>
</evidence>
<organism evidence="3 4">
    <name type="scientific">Kibdelosporangium persicum</name>
    <dbReference type="NCBI Taxonomy" id="2698649"/>
    <lineage>
        <taxon>Bacteria</taxon>
        <taxon>Bacillati</taxon>
        <taxon>Actinomycetota</taxon>
        <taxon>Actinomycetes</taxon>
        <taxon>Pseudonocardiales</taxon>
        <taxon>Pseudonocardiaceae</taxon>
        <taxon>Kibdelosporangium</taxon>
    </lineage>
</organism>
<sequence>MTLVLAAHGTRDPAGARVISDLAERVRDRLPDVDVWVAFADVCSPSVTDVLRRVDGPAVVVPAFLASGYHVRVDIPAQIKEAGHPQTVVTEPFGPSPSLVAVVHERLVEAGWDGEPIVLAAAGSSDSRALADVGRAAKLLHTRTGVDVEVGYITTASPRVTDLVRDRRLAIASWLLAPGLFHRVVRDAGARVAAGPIGAHPGAVELVVRRYRNAYLPTGAVSLPLVLATATQVPARSPRAQDSLVG</sequence>
<dbReference type="InterPro" id="IPR050963">
    <property type="entry name" value="Sirohydro_Cobaltochel/CbiX"/>
</dbReference>
<evidence type="ECO:0000256" key="2">
    <source>
        <dbReference type="ARBA" id="ARBA00023239"/>
    </source>
</evidence>
<proteinExistence type="predicted"/>
<dbReference type="PANTHER" id="PTHR33542:SF5">
    <property type="entry name" value="FERROCHELATASE CHE1"/>
    <property type="match status" value="1"/>
</dbReference>
<reference evidence="3 4" key="1">
    <citation type="submission" date="2020-01" db="EMBL/GenBank/DDBJ databases">
        <title>Kibdelosporangium persica a novel Actinomycetes from a hot desert in Iran.</title>
        <authorList>
            <person name="Safaei N."/>
            <person name="Zaburannyi N."/>
            <person name="Mueller R."/>
            <person name="Wink J."/>
        </authorList>
    </citation>
    <scope>NUCLEOTIDE SEQUENCE [LARGE SCALE GENOMIC DNA]</scope>
    <source>
        <strain evidence="3 4">4NS15</strain>
    </source>
</reference>
<dbReference type="InterPro" id="IPR002762">
    <property type="entry name" value="CbiX-like"/>
</dbReference>
<protein>
    <submittedName>
        <fullName evidence="3">Cobalamin biosynthesis protein CbiX</fullName>
    </submittedName>
</protein>